<keyword evidence="3" id="KW-1185">Reference proteome</keyword>
<dbReference type="SUPFAM" id="SSF56784">
    <property type="entry name" value="HAD-like"/>
    <property type="match status" value="1"/>
</dbReference>
<dbReference type="InterPro" id="IPR050365">
    <property type="entry name" value="TIM50"/>
</dbReference>
<protein>
    <submittedName>
        <fullName evidence="2">Mitochondrial import inner membrane translocase subunit TIM50</fullName>
    </submittedName>
</protein>
<dbReference type="EMBL" id="LXWW01000035">
    <property type="protein sequence ID" value="OAO17323.1"/>
    <property type="molecule type" value="Genomic_DNA"/>
</dbReference>
<evidence type="ECO:0000313" key="3">
    <source>
        <dbReference type="Proteomes" id="UP000078348"/>
    </source>
</evidence>
<dbReference type="InterPro" id="IPR036412">
    <property type="entry name" value="HAD-like_sf"/>
</dbReference>
<dbReference type="InterPro" id="IPR023214">
    <property type="entry name" value="HAD_sf"/>
</dbReference>
<reference evidence="2 3" key="1">
    <citation type="submission" date="2016-05" db="EMBL/GenBank/DDBJ databases">
        <title>Nuclear genome of Blastocystis sp. subtype 1 NandII.</title>
        <authorList>
            <person name="Gentekaki E."/>
            <person name="Curtis B."/>
            <person name="Stairs C."/>
            <person name="Eme L."/>
            <person name="Herman E."/>
            <person name="Klimes V."/>
            <person name="Arias M.C."/>
            <person name="Elias M."/>
            <person name="Hilliou F."/>
            <person name="Klute M."/>
            <person name="Malik S.-B."/>
            <person name="Pightling A."/>
            <person name="Rachubinski R."/>
            <person name="Salas D."/>
            <person name="Schlacht A."/>
            <person name="Suga H."/>
            <person name="Archibald J."/>
            <person name="Ball S.G."/>
            <person name="Clark G."/>
            <person name="Dacks J."/>
            <person name="Van Der Giezen M."/>
            <person name="Tsaousis A."/>
            <person name="Roger A."/>
        </authorList>
    </citation>
    <scope>NUCLEOTIDE SEQUENCE [LARGE SCALE GENOMIC DNA]</scope>
    <source>
        <strain evidence="3">ATCC 50177 / NandII</strain>
    </source>
</reference>
<comment type="caution">
    <text evidence="2">The sequence shown here is derived from an EMBL/GenBank/DDBJ whole genome shotgun (WGS) entry which is preliminary data.</text>
</comment>
<dbReference type="InterPro" id="IPR004274">
    <property type="entry name" value="FCP1_dom"/>
</dbReference>
<dbReference type="FunFam" id="3.40.50.1000:FF:000093">
    <property type="entry name" value="NLI interacting factor-like phosphatase family protein"/>
    <property type="match status" value="1"/>
</dbReference>
<dbReference type="CDD" id="cd07521">
    <property type="entry name" value="HAD_FCP1-like"/>
    <property type="match status" value="1"/>
</dbReference>
<gene>
    <name evidence="2" type="ORF">AV274_0949</name>
</gene>
<proteinExistence type="predicted"/>
<dbReference type="PROSITE" id="PS50969">
    <property type="entry name" value="FCP1"/>
    <property type="match status" value="1"/>
</dbReference>
<name>A0A196SJU6_BLAHN</name>
<dbReference type="GO" id="GO:0016791">
    <property type="term" value="F:phosphatase activity"/>
    <property type="evidence" value="ECO:0007669"/>
    <property type="project" value="InterPro"/>
</dbReference>
<accession>A0A196SJU6</accession>
<sequence length="287" mass="32180">MPTEGCASSSLPLEPYYDPQRSSSYVHPKRLEVFALYFCYPLSSKPALQTDGYCTVSKDNSAVVSGTPLVPFRADRCVASANVTSLLPSLPVSVPFLPCQNGGPLRKKTLVLDLDETLVHSSFDPSQPHQFSFPVMLDGRVRQVYVSVRPGVESFLQSMSSLYEIVVFTASFHQYADAVLNRLDPRNLICSRLYREHCIPFRGQLVKDLSLLGRSLSSVVIVDNCARSFLLQKKNGIECQPFWGDEKDCELENLTHFLQYLAKKSDVRKYTNLWQGTQDLRSVPASL</sequence>
<feature type="domain" description="FCP1 homology" evidence="1">
    <location>
        <begin position="103"/>
        <end position="261"/>
    </location>
</feature>
<evidence type="ECO:0000313" key="2">
    <source>
        <dbReference type="EMBL" id="OAO17323.1"/>
    </source>
</evidence>
<dbReference type="SMART" id="SM00577">
    <property type="entry name" value="CPDc"/>
    <property type="match status" value="1"/>
</dbReference>
<dbReference type="Proteomes" id="UP000078348">
    <property type="component" value="Unassembled WGS sequence"/>
</dbReference>
<organism evidence="2 3">
    <name type="scientific">Blastocystis sp. subtype 1 (strain ATCC 50177 / NandII)</name>
    <dbReference type="NCBI Taxonomy" id="478820"/>
    <lineage>
        <taxon>Eukaryota</taxon>
        <taxon>Sar</taxon>
        <taxon>Stramenopiles</taxon>
        <taxon>Bigyra</taxon>
        <taxon>Opalozoa</taxon>
        <taxon>Opalinata</taxon>
        <taxon>Blastocystidae</taxon>
        <taxon>Blastocystis</taxon>
    </lineage>
</organism>
<evidence type="ECO:0000259" key="1">
    <source>
        <dbReference type="PROSITE" id="PS50969"/>
    </source>
</evidence>
<dbReference type="AlphaFoldDB" id="A0A196SJU6"/>
<dbReference type="OrthoDB" id="277011at2759"/>
<dbReference type="PANTHER" id="PTHR12210">
    <property type="entry name" value="DULLARD PROTEIN PHOSPHATASE"/>
    <property type="match status" value="1"/>
</dbReference>
<dbReference type="Gene3D" id="3.40.50.1000">
    <property type="entry name" value="HAD superfamily/HAD-like"/>
    <property type="match status" value="1"/>
</dbReference>
<dbReference type="NCBIfam" id="TIGR02251">
    <property type="entry name" value="HIF-SF_euk"/>
    <property type="match status" value="1"/>
</dbReference>
<dbReference type="InterPro" id="IPR011948">
    <property type="entry name" value="Dullard_phosphatase"/>
</dbReference>
<dbReference type="STRING" id="478820.A0A196SJU6"/>
<dbReference type="Pfam" id="PF03031">
    <property type="entry name" value="NIF"/>
    <property type="match status" value="1"/>
</dbReference>